<evidence type="ECO:0000256" key="1">
    <source>
        <dbReference type="SAM" id="MobiDB-lite"/>
    </source>
</evidence>
<feature type="region of interest" description="Disordered" evidence="1">
    <location>
        <begin position="144"/>
        <end position="166"/>
    </location>
</feature>
<proteinExistence type="predicted"/>
<accession>A0A1H0LE08</accession>
<protein>
    <submittedName>
        <fullName evidence="2">Uncharacterized protein</fullName>
    </submittedName>
</protein>
<sequence>MTTPHFAAIRFQRSEGLTVHGPFTDRTDAIVVADRFADTTDTFAQPIALAPPDADPITTSVAAESTGTVLELNNEIADALFADHLDPVPDMATTVVVSVLVDPPARKMVLWVGPFPGMTEARLWLDQASGDHRATMRVHRLRGLDLVEPPPGPDPTADPNVAEAVA</sequence>
<evidence type="ECO:0000313" key="2">
    <source>
        <dbReference type="EMBL" id="SDO66447.1"/>
    </source>
</evidence>
<dbReference type="AlphaFoldDB" id="A0A1H0LE08"/>
<dbReference type="EMBL" id="FNJB01000004">
    <property type="protein sequence ID" value="SDO66447.1"/>
    <property type="molecule type" value="Genomic_DNA"/>
</dbReference>
<gene>
    <name evidence="2" type="ORF">SAMN05192558_104113</name>
</gene>
<dbReference type="OrthoDB" id="3618897at2"/>
<evidence type="ECO:0000313" key="3">
    <source>
        <dbReference type="Proteomes" id="UP000199651"/>
    </source>
</evidence>
<dbReference type="Proteomes" id="UP000199651">
    <property type="component" value="Unassembled WGS sequence"/>
</dbReference>
<name>A0A1H0LE08_9PSEU</name>
<organism evidence="2 3">
    <name type="scientific">Actinokineospora alba</name>
    <dbReference type="NCBI Taxonomy" id="504798"/>
    <lineage>
        <taxon>Bacteria</taxon>
        <taxon>Bacillati</taxon>
        <taxon>Actinomycetota</taxon>
        <taxon>Actinomycetes</taxon>
        <taxon>Pseudonocardiales</taxon>
        <taxon>Pseudonocardiaceae</taxon>
        <taxon>Actinokineospora</taxon>
    </lineage>
</organism>
<keyword evidence="3" id="KW-1185">Reference proteome</keyword>
<dbReference type="RefSeq" id="WP_091373275.1">
    <property type="nucleotide sequence ID" value="NZ_FNDV01000009.1"/>
</dbReference>
<reference evidence="3" key="1">
    <citation type="submission" date="2016-10" db="EMBL/GenBank/DDBJ databases">
        <authorList>
            <person name="Varghese N."/>
            <person name="Submissions S."/>
        </authorList>
    </citation>
    <scope>NUCLEOTIDE SEQUENCE [LARGE SCALE GENOMIC DNA]</scope>
    <source>
        <strain evidence="3">IBRC-M 10655</strain>
    </source>
</reference>